<evidence type="ECO:0000259" key="6">
    <source>
        <dbReference type="PROSITE" id="PS50110"/>
    </source>
</evidence>
<sequence>MKWGCGMYRVLIVDDEPWVLKGIRSTFKWEELGFQVVAETTDSLEAYEIIIRDKPDVVMTDIRMPECSGIDLMKRCRERGIQSEFVIISGASDFHYAQESIRLGCFDYLLKPLQFEEADALLERLLRHLNRGGHQQELDLLESLQHADAAAIRQLLRSRGITAERYQAVYMSGREGEQLAEASEWFGGMEHIVIHADPNKRIVILGCTDSRYPLLAASYEQAAPQTKEGLHIGVSEVSASCDYIPKLIGEAHTAMHDSFVYPAGGTFLQSKEMPAAVRKTVQAVCTAIHQRSDEQVGALLGGLPELFRAERAGMKDVVFLWNQIVSTINHTYNGGSVHSNEELSFMDYGALVHKFSNLEELCSCLSHFIRTEAGAAAPEPDPFVNENFKELLEYVNDHFEQELHLRELSAKFFINYTYCCDLFQKTAKVTFTDYVTRLRLNKAGRLLKDSDMSISEICREAGYKDYHYFNKVFKKWYGVTPSHYRKSQTAPYYGEGRG</sequence>
<dbReference type="PRINTS" id="PR00032">
    <property type="entry name" value="HTHARAC"/>
</dbReference>
<dbReference type="OrthoDB" id="342399at2"/>
<dbReference type="Gene3D" id="3.40.50.2300">
    <property type="match status" value="1"/>
</dbReference>
<dbReference type="CDD" id="cd17536">
    <property type="entry name" value="REC_YesN-like"/>
    <property type="match status" value="1"/>
</dbReference>
<feature type="domain" description="Response regulatory" evidence="6">
    <location>
        <begin position="9"/>
        <end position="126"/>
    </location>
</feature>
<dbReference type="Proteomes" id="UP000295636">
    <property type="component" value="Unassembled WGS sequence"/>
</dbReference>
<keyword evidence="1" id="KW-0805">Transcription regulation</keyword>
<dbReference type="InterPro" id="IPR020449">
    <property type="entry name" value="Tscrpt_reg_AraC-type_HTH"/>
</dbReference>
<organism evidence="7 8">
    <name type="scientific">Paenibacillus piri</name>
    <dbReference type="NCBI Taxonomy" id="2547395"/>
    <lineage>
        <taxon>Bacteria</taxon>
        <taxon>Bacillati</taxon>
        <taxon>Bacillota</taxon>
        <taxon>Bacilli</taxon>
        <taxon>Bacillales</taxon>
        <taxon>Paenibacillaceae</taxon>
        <taxon>Paenibacillus</taxon>
    </lineage>
</organism>
<dbReference type="InterPro" id="IPR011006">
    <property type="entry name" value="CheY-like_superfamily"/>
</dbReference>
<dbReference type="Gene3D" id="1.10.10.60">
    <property type="entry name" value="Homeodomain-like"/>
    <property type="match status" value="2"/>
</dbReference>
<dbReference type="AlphaFoldDB" id="A0A4R5KBK2"/>
<dbReference type="Pfam" id="PF00072">
    <property type="entry name" value="Response_reg"/>
    <property type="match status" value="1"/>
</dbReference>
<dbReference type="InterPro" id="IPR001789">
    <property type="entry name" value="Sig_transdc_resp-reg_receiver"/>
</dbReference>
<evidence type="ECO:0000313" key="8">
    <source>
        <dbReference type="Proteomes" id="UP000295636"/>
    </source>
</evidence>
<feature type="domain" description="HTH araC/xylS-type" evidence="5">
    <location>
        <begin position="389"/>
        <end position="487"/>
    </location>
</feature>
<dbReference type="GO" id="GO:0003700">
    <property type="term" value="F:DNA-binding transcription factor activity"/>
    <property type="evidence" value="ECO:0007669"/>
    <property type="project" value="InterPro"/>
</dbReference>
<name>A0A4R5KBK2_9BACL</name>
<dbReference type="PROSITE" id="PS50110">
    <property type="entry name" value="RESPONSE_REGULATORY"/>
    <property type="match status" value="1"/>
</dbReference>
<keyword evidence="4" id="KW-0597">Phosphoprotein</keyword>
<dbReference type="GO" id="GO:0043565">
    <property type="term" value="F:sequence-specific DNA binding"/>
    <property type="evidence" value="ECO:0007669"/>
    <property type="project" value="InterPro"/>
</dbReference>
<dbReference type="InterPro" id="IPR018060">
    <property type="entry name" value="HTH_AraC"/>
</dbReference>
<reference evidence="7 8" key="1">
    <citation type="submission" date="2019-03" db="EMBL/GenBank/DDBJ databases">
        <title>This is whole genome sequence of Paenibacillus sp MS74 strain.</title>
        <authorList>
            <person name="Trinh H.N."/>
        </authorList>
    </citation>
    <scope>NUCLEOTIDE SEQUENCE [LARGE SCALE GENOMIC DNA]</scope>
    <source>
        <strain evidence="7 8">MS74</strain>
    </source>
</reference>
<dbReference type="PANTHER" id="PTHR43280">
    <property type="entry name" value="ARAC-FAMILY TRANSCRIPTIONAL REGULATOR"/>
    <property type="match status" value="1"/>
</dbReference>
<keyword evidence="8" id="KW-1185">Reference proteome</keyword>
<keyword evidence="2" id="KW-0238">DNA-binding</keyword>
<dbReference type="Pfam" id="PF12833">
    <property type="entry name" value="HTH_18"/>
    <property type="match status" value="1"/>
</dbReference>
<evidence type="ECO:0000256" key="4">
    <source>
        <dbReference type="PROSITE-ProRule" id="PRU00169"/>
    </source>
</evidence>
<dbReference type="SMART" id="SM00448">
    <property type="entry name" value="REC"/>
    <property type="match status" value="1"/>
</dbReference>
<evidence type="ECO:0000256" key="1">
    <source>
        <dbReference type="ARBA" id="ARBA00023015"/>
    </source>
</evidence>
<proteinExistence type="predicted"/>
<protein>
    <submittedName>
        <fullName evidence="7">Response regulator</fullName>
    </submittedName>
</protein>
<dbReference type="GO" id="GO:0000160">
    <property type="term" value="P:phosphorelay signal transduction system"/>
    <property type="evidence" value="ECO:0007669"/>
    <property type="project" value="InterPro"/>
</dbReference>
<evidence type="ECO:0000313" key="7">
    <source>
        <dbReference type="EMBL" id="TDF92569.1"/>
    </source>
</evidence>
<evidence type="ECO:0000256" key="2">
    <source>
        <dbReference type="ARBA" id="ARBA00023125"/>
    </source>
</evidence>
<dbReference type="PANTHER" id="PTHR43280:SF2">
    <property type="entry name" value="HTH-TYPE TRANSCRIPTIONAL REGULATOR EXSA"/>
    <property type="match status" value="1"/>
</dbReference>
<dbReference type="SMART" id="SM00342">
    <property type="entry name" value="HTH_ARAC"/>
    <property type="match status" value="1"/>
</dbReference>
<keyword evidence="3" id="KW-0804">Transcription</keyword>
<dbReference type="EMBL" id="SMRT01000020">
    <property type="protein sequence ID" value="TDF92569.1"/>
    <property type="molecule type" value="Genomic_DNA"/>
</dbReference>
<evidence type="ECO:0000259" key="5">
    <source>
        <dbReference type="PROSITE" id="PS01124"/>
    </source>
</evidence>
<feature type="modified residue" description="4-aspartylphosphate" evidence="4">
    <location>
        <position position="61"/>
    </location>
</feature>
<dbReference type="SUPFAM" id="SSF46689">
    <property type="entry name" value="Homeodomain-like"/>
    <property type="match status" value="1"/>
</dbReference>
<evidence type="ECO:0000256" key="3">
    <source>
        <dbReference type="ARBA" id="ARBA00023163"/>
    </source>
</evidence>
<dbReference type="PROSITE" id="PS01124">
    <property type="entry name" value="HTH_ARAC_FAMILY_2"/>
    <property type="match status" value="1"/>
</dbReference>
<accession>A0A4R5KBK2</accession>
<gene>
    <name evidence="7" type="ORF">E1757_29755</name>
</gene>
<dbReference type="SUPFAM" id="SSF52172">
    <property type="entry name" value="CheY-like"/>
    <property type="match status" value="1"/>
</dbReference>
<dbReference type="InterPro" id="IPR009057">
    <property type="entry name" value="Homeodomain-like_sf"/>
</dbReference>
<comment type="caution">
    <text evidence="7">The sequence shown here is derived from an EMBL/GenBank/DDBJ whole genome shotgun (WGS) entry which is preliminary data.</text>
</comment>